<keyword evidence="2 5" id="KW-0812">Transmembrane</keyword>
<dbReference type="AlphaFoldDB" id="A0A267MFP8"/>
<dbReference type="Proteomes" id="UP000216024">
    <property type="component" value="Unassembled WGS sequence"/>
</dbReference>
<keyword evidence="7" id="KW-1185">Reference proteome</keyword>
<comment type="subunit">
    <text evidence="5">Forms a complex with TatA.</text>
</comment>
<dbReference type="NCBIfam" id="TIGR00945">
    <property type="entry name" value="tatC"/>
    <property type="match status" value="1"/>
</dbReference>
<accession>A0A267MFP8</accession>
<keyword evidence="4 5" id="KW-0472">Membrane</keyword>
<keyword evidence="5" id="KW-0811">Translocation</keyword>
<dbReference type="GO" id="GO:0033281">
    <property type="term" value="C:TAT protein transport complex"/>
    <property type="evidence" value="ECO:0007669"/>
    <property type="project" value="UniProtKB-UniRule"/>
</dbReference>
<feature type="transmembrane region" description="Helical" evidence="5">
    <location>
        <begin position="64"/>
        <end position="85"/>
    </location>
</feature>
<dbReference type="GO" id="GO:0043953">
    <property type="term" value="P:protein transport by the Tat complex"/>
    <property type="evidence" value="ECO:0007669"/>
    <property type="project" value="UniProtKB-UniRule"/>
</dbReference>
<organism evidence="6 7">
    <name type="scientific">Anaeromicrobium sediminis</name>
    <dbReference type="NCBI Taxonomy" id="1478221"/>
    <lineage>
        <taxon>Bacteria</taxon>
        <taxon>Bacillati</taxon>
        <taxon>Bacillota</taxon>
        <taxon>Clostridia</taxon>
        <taxon>Peptostreptococcales</taxon>
        <taxon>Thermotaleaceae</taxon>
        <taxon>Anaeromicrobium</taxon>
    </lineage>
</organism>
<comment type="caution">
    <text evidence="6">The sequence shown here is derived from an EMBL/GenBank/DDBJ whole genome shotgun (WGS) entry which is preliminary data.</text>
</comment>
<dbReference type="PANTHER" id="PTHR30371">
    <property type="entry name" value="SEC-INDEPENDENT PROTEIN TRANSLOCASE PROTEIN TATC"/>
    <property type="match status" value="1"/>
</dbReference>
<keyword evidence="5" id="KW-0813">Transport</keyword>
<name>A0A267MFP8_9FIRM</name>
<dbReference type="RefSeq" id="WP_095134701.1">
    <property type="nucleotide sequence ID" value="NZ_NIBG01000016.1"/>
</dbReference>
<feature type="transmembrane region" description="Helical" evidence="5">
    <location>
        <begin position="22"/>
        <end position="44"/>
    </location>
</feature>
<dbReference type="GO" id="GO:0065002">
    <property type="term" value="P:intracellular protein transmembrane transport"/>
    <property type="evidence" value="ECO:0007669"/>
    <property type="project" value="TreeGrafter"/>
</dbReference>
<dbReference type="HAMAP" id="MF_00902">
    <property type="entry name" value="TatC"/>
    <property type="match status" value="1"/>
</dbReference>
<evidence type="ECO:0000313" key="6">
    <source>
        <dbReference type="EMBL" id="PAB58399.1"/>
    </source>
</evidence>
<dbReference type="PANTHER" id="PTHR30371:SF0">
    <property type="entry name" value="SEC-INDEPENDENT PROTEIN TRANSLOCASE PROTEIN TATC, CHLOROPLASTIC-RELATED"/>
    <property type="match status" value="1"/>
</dbReference>
<evidence type="ECO:0000256" key="5">
    <source>
        <dbReference type="HAMAP-Rule" id="MF_00902"/>
    </source>
</evidence>
<dbReference type="OrthoDB" id="9777044at2"/>
<dbReference type="PRINTS" id="PR01840">
    <property type="entry name" value="TATCFAMILY"/>
</dbReference>
<feature type="transmembrane region" description="Helical" evidence="5">
    <location>
        <begin position="213"/>
        <end position="232"/>
    </location>
</feature>
<dbReference type="Pfam" id="PF00902">
    <property type="entry name" value="TatC"/>
    <property type="match status" value="1"/>
</dbReference>
<dbReference type="EMBL" id="NIBG01000016">
    <property type="protein sequence ID" value="PAB58399.1"/>
    <property type="molecule type" value="Genomic_DNA"/>
</dbReference>
<dbReference type="GO" id="GO:0009977">
    <property type="term" value="F:proton motive force dependent protein transmembrane transporter activity"/>
    <property type="evidence" value="ECO:0007669"/>
    <property type="project" value="TreeGrafter"/>
</dbReference>
<proteinExistence type="inferred from homology"/>
<keyword evidence="5" id="KW-1003">Cell membrane</keyword>
<evidence type="ECO:0000256" key="2">
    <source>
        <dbReference type="ARBA" id="ARBA00022692"/>
    </source>
</evidence>
<protein>
    <recommendedName>
        <fullName evidence="5">Sec-independent protein translocase protein TatC</fullName>
    </recommendedName>
</protein>
<feature type="transmembrane region" description="Helical" evidence="5">
    <location>
        <begin position="159"/>
        <end position="180"/>
    </location>
</feature>
<comment type="function">
    <text evidence="5">Part of the twin-arginine translocation (Tat) system that transports large folded proteins containing a characteristic twin-arginine motif in their signal peptide across membranes.</text>
</comment>
<keyword evidence="5" id="KW-0653">Protein transport</keyword>
<evidence type="ECO:0000256" key="3">
    <source>
        <dbReference type="ARBA" id="ARBA00022989"/>
    </source>
</evidence>
<evidence type="ECO:0000313" key="7">
    <source>
        <dbReference type="Proteomes" id="UP000216024"/>
    </source>
</evidence>
<comment type="subcellular location">
    <subcellularLocation>
        <location evidence="5">Cell membrane</location>
        <topology evidence="5">Multi-pass membrane protein</topology>
    </subcellularLocation>
    <subcellularLocation>
        <location evidence="1">Membrane</location>
        <topology evidence="1">Multi-pass membrane protein</topology>
    </subcellularLocation>
</comment>
<evidence type="ECO:0000256" key="1">
    <source>
        <dbReference type="ARBA" id="ARBA00004141"/>
    </source>
</evidence>
<gene>
    <name evidence="5 6" type="primary">tatC</name>
    <name evidence="6" type="ORF">CCE28_15795</name>
</gene>
<feature type="transmembrane region" description="Helical" evidence="5">
    <location>
        <begin position="106"/>
        <end position="130"/>
    </location>
</feature>
<dbReference type="InterPro" id="IPR002033">
    <property type="entry name" value="TatC"/>
</dbReference>
<comment type="similarity">
    <text evidence="5">Belongs to the TatC family.</text>
</comment>
<reference evidence="6 7" key="1">
    <citation type="submission" date="2017-06" db="EMBL/GenBank/DDBJ databases">
        <title>Draft genome sequence of anaerobic fermentative bacterium Anaeromicrobium sediminis DY2726D isolated from West Pacific Ocean sediments.</title>
        <authorList>
            <person name="Zeng X."/>
        </authorList>
    </citation>
    <scope>NUCLEOTIDE SEQUENCE [LARGE SCALE GENOMIC DNA]</scope>
    <source>
        <strain evidence="6 7">DY2726D</strain>
    </source>
</reference>
<evidence type="ECO:0000256" key="4">
    <source>
        <dbReference type="ARBA" id="ARBA00023136"/>
    </source>
</evidence>
<feature type="transmembrane region" description="Helical" evidence="5">
    <location>
        <begin position="192"/>
        <end position="207"/>
    </location>
</feature>
<sequence length="244" mass="28045">MTDHEEKGIDHLIELRKRFIRVLLFFVIILIGAFTFVPEILDFIKLTASAVDVDLNVFNITDPLLLHLKVASLVAFIASFPYLIIELWLFIRPGLTKNERRFVYKYIPMIFILFTLGIGFAYFVLVPYYIMFSQQLAGNTDLNIVMGANKYIDFLSKMLLYFGLIFQFPVLVFILSYIGIVSSGLLTVIRKYAYFALLITSAFITPPDPVSMGIALVPLAFLYEISILLCKLNERKRRKKLKTS</sequence>
<keyword evidence="3 5" id="KW-1133">Transmembrane helix</keyword>